<proteinExistence type="predicted"/>
<sequence>MEIENGNRARCFIIQPYGTRETPKGVKVNNDAVYKSLKRLDGIDPSFPIRVYRADTEKFKRENLHSHVSDCIKESNFCIVDVNGQNPNVLYELGYARGSGRKVIILCRDKKEIPGDMEGVIYIEYGEKEIDELPDKVYPHLARVEGEISNTIETGLEKIPYLPKRNDELIRQKILRAKTKIDILQTNLSILSYEFIGDIVSAMKENNTLELRVLTLDPQSIFVNYRAQQLGYTKVGIFRNELINALENVSFNLREFGSRVRIKTYDDFPAQIAFHIDNDILSCVVSAIGRSRDNCAFLLPDSIAGAQKSFVEHFNKLWNSNESREHDEDNNNSK</sequence>
<protein>
    <recommendedName>
        <fullName evidence="1">CD-NTase-associated protein 12/Pycsar effector protein TIR domain-containing protein</fullName>
    </recommendedName>
</protein>
<dbReference type="Pfam" id="PF10137">
    <property type="entry name" value="CAP12-PCTIR_TIR"/>
    <property type="match status" value="1"/>
</dbReference>
<reference evidence="2" key="1">
    <citation type="submission" date="2018-06" db="EMBL/GenBank/DDBJ databases">
        <authorList>
            <person name="Zhirakovskaya E."/>
        </authorList>
    </citation>
    <scope>NUCLEOTIDE SEQUENCE</scope>
</reference>
<dbReference type="GO" id="GO:0050135">
    <property type="term" value="F:NADP+ nucleosidase activity"/>
    <property type="evidence" value="ECO:0007669"/>
    <property type="project" value="InterPro"/>
</dbReference>
<organism evidence="2">
    <name type="scientific">hydrothermal vent metagenome</name>
    <dbReference type="NCBI Taxonomy" id="652676"/>
    <lineage>
        <taxon>unclassified sequences</taxon>
        <taxon>metagenomes</taxon>
        <taxon>ecological metagenomes</taxon>
    </lineage>
</organism>
<gene>
    <name evidence="2" type="ORF">MNBD_BACTEROID06-1463</name>
</gene>
<evidence type="ECO:0000313" key="2">
    <source>
        <dbReference type="EMBL" id="VAW29116.1"/>
    </source>
</evidence>
<accession>A0A3B0VAT6</accession>
<evidence type="ECO:0000259" key="1">
    <source>
        <dbReference type="Pfam" id="PF10137"/>
    </source>
</evidence>
<feature type="domain" description="CD-NTase-associated protein 12/Pycsar effector protein TIR" evidence="1">
    <location>
        <begin position="49"/>
        <end position="125"/>
    </location>
</feature>
<dbReference type="EMBL" id="UOES01000519">
    <property type="protein sequence ID" value="VAW29116.1"/>
    <property type="molecule type" value="Genomic_DNA"/>
</dbReference>
<dbReference type="Gene3D" id="3.40.50.450">
    <property type="match status" value="1"/>
</dbReference>
<dbReference type="InterPro" id="IPR019302">
    <property type="entry name" value="CAP12/PCTIR_TIR_dom"/>
</dbReference>
<dbReference type="AlphaFoldDB" id="A0A3B0VAT6"/>
<name>A0A3B0VAT6_9ZZZZ</name>